<keyword evidence="6 7" id="KW-0472">Membrane</keyword>
<dbReference type="PANTHER" id="PTHR43663:SF1">
    <property type="entry name" value="CHROMATE TRANSPORTER"/>
    <property type="match status" value="1"/>
</dbReference>
<evidence type="ECO:0000256" key="1">
    <source>
        <dbReference type="ARBA" id="ARBA00004651"/>
    </source>
</evidence>
<sequence length="193" mass="21007">MDFRRQGHIFVAMLRANLLGYGGGPPTIPLLHKEVVSTYKWMDDEEFSDIVALANTLPGPIVTKLSGYIGYYVGGVLGMINALIAAVFPTAILTILLVGTLVSFQDIPAVQGMTQAIAPVVGVLLIVMTYNFLKQSKQKVGFWGTFSLTIVSLAVFEWLNVHPAILIVALMVIALSRRPKSSSSEQREQTQKG</sequence>
<keyword evidence="3" id="KW-1003">Cell membrane</keyword>
<dbReference type="EMBL" id="CP054705">
    <property type="protein sequence ID" value="QQK74626.1"/>
    <property type="molecule type" value="Genomic_DNA"/>
</dbReference>
<dbReference type="KEGG" id="scia:HUG15_02755"/>
<gene>
    <name evidence="8" type="ORF">HUG15_02755</name>
</gene>
<feature type="transmembrane region" description="Helical" evidence="7">
    <location>
        <begin position="116"/>
        <end position="133"/>
    </location>
</feature>
<dbReference type="InterPro" id="IPR052518">
    <property type="entry name" value="CHR_Transporter"/>
</dbReference>
<feature type="transmembrane region" description="Helical" evidence="7">
    <location>
        <begin position="71"/>
        <end position="104"/>
    </location>
</feature>
<accession>A0A7T6Z0B6</accession>
<organism evidence="8 9">
    <name type="scientific">Salicibibacter cibarius</name>
    <dbReference type="NCBI Taxonomy" id="2743000"/>
    <lineage>
        <taxon>Bacteria</taxon>
        <taxon>Bacillati</taxon>
        <taxon>Bacillota</taxon>
        <taxon>Bacilli</taxon>
        <taxon>Bacillales</taxon>
        <taxon>Bacillaceae</taxon>
        <taxon>Salicibibacter</taxon>
    </lineage>
</organism>
<name>A0A7T6Z0B6_9BACI</name>
<dbReference type="GO" id="GO:0005886">
    <property type="term" value="C:plasma membrane"/>
    <property type="evidence" value="ECO:0007669"/>
    <property type="project" value="UniProtKB-SubCell"/>
</dbReference>
<comment type="similarity">
    <text evidence="2">Belongs to the chromate ion transporter (CHR) (TC 2.A.51) family.</text>
</comment>
<keyword evidence="9" id="KW-1185">Reference proteome</keyword>
<dbReference type="RefSeq" id="WP_200126835.1">
    <property type="nucleotide sequence ID" value="NZ_CP054705.1"/>
</dbReference>
<evidence type="ECO:0000313" key="9">
    <source>
        <dbReference type="Proteomes" id="UP000595823"/>
    </source>
</evidence>
<keyword evidence="4 7" id="KW-0812">Transmembrane</keyword>
<evidence type="ECO:0000256" key="4">
    <source>
        <dbReference type="ARBA" id="ARBA00022692"/>
    </source>
</evidence>
<evidence type="ECO:0000256" key="5">
    <source>
        <dbReference type="ARBA" id="ARBA00022989"/>
    </source>
</evidence>
<reference evidence="8 9" key="1">
    <citation type="submission" date="2020-06" db="EMBL/GenBank/DDBJ databases">
        <title>Genomic analysis of Salicibibacter sp. NKC5-3.</title>
        <authorList>
            <person name="Oh Y.J."/>
        </authorList>
    </citation>
    <scope>NUCLEOTIDE SEQUENCE [LARGE SCALE GENOMIC DNA]</scope>
    <source>
        <strain evidence="8 9">NKC5-3</strain>
    </source>
</reference>
<dbReference type="Proteomes" id="UP000595823">
    <property type="component" value="Chromosome"/>
</dbReference>
<evidence type="ECO:0000256" key="6">
    <source>
        <dbReference type="ARBA" id="ARBA00023136"/>
    </source>
</evidence>
<dbReference type="Pfam" id="PF02417">
    <property type="entry name" value="Chromate_transp"/>
    <property type="match status" value="1"/>
</dbReference>
<dbReference type="GO" id="GO:0015109">
    <property type="term" value="F:chromate transmembrane transporter activity"/>
    <property type="evidence" value="ECO:0007669"/>
    <property type="project" value="InterPro"/>
</dbReference>
<feature type="transmembrane region" description="Helical" evidence="7">
    <location>
        <begin position="140"/>
        <end position="156"/>
    </location>
</feature>
<evidence type="ECO:0000256" key="7">
    <source>
        <dbReference type="SAM" id="Phobius"/>
    </source>
</evidence>
<evidence type="ECO:0000256" key="2">
    <source>
        <dbReference type="ARBA" id="ARBA00005262"/>
    </source>
</evidence>
<dbReference type="PANTHER" id="PTHR43663">
    <property type="entry name" value="CHROMATE TRANSPORT PROTEIN-RELATED"/>
    <property type="match status" value="1"/>
</dbReference>
<proteinExistence type="inferred from homology"/>
<comment type="subcellular location">
    <subcellularLocation>
        <location evidence="1">Cell membrane</location>
        <topology evidence="1">Multi-pass membrane protein</topology>
    </subcellularLocation>
</comment>
<evidence type="ECO:0000256" key="3">
    <source>
        <dbReference type="ARBA" id="ARBA00022475"/>
    </source>
</evidence>
<dbReference type="InterPro" id="IPR003370">
    <property type="entry name" value="Chromate_transpt"/>
</dbReference>
<dbReference type="AlphaFoldDB" id="A0A7T6Z0B6"/>
<evidence type="ECO:0000313" key="8">
    <source>
        <dbReference type="EMBL" id="QQK74626.1"/>
    </source>
</evidence>
<keyword evidence="5 7" id="KW-1133">Transmembrane helix</keyword>
<protein>
    <submittedName>
        <fullName evidence="8">Chromate transporter</fullName>
    </submittedName>
</protein>